<feature type="signal peptide" evidence="2">
    <location>
        <begin position="1"/>
        <end position="25"/>
    </location>
</feature>
<name>A0A9D4TFL6_CHLVU</name>
<accession>A0A9D4TFL6</accession>
<dbReference type="AlphaFoldDB" id="A0A9D4TFL6"/>
<feature type="compositionally biased region" description="Low complexity" evidence="1">
    <location>
        <begin position="195"/>
        <end position="209"/>
    </location>
</feature>
<reference evidence="3" key="1">
    <citation type="journal article" date="2019" name="Plant J.">
        <title>Chlorella vulgaris genome assembly and annotation reveals the molecular basis for metabolic acclimation to high light conditions.</title>
        <authorList>
            <person name="Cecchin M."/>
            <person name="Marcolungo L."/>
            <person name="Rossato M."/>
            <person name="Girolomoni L."/>
            <person name="Cosentino E."/>
            <person name="Cuine S."/>
            <person name="Li-Beisson Y."/>
            <person name="Delledonne M."/>
            <person name="Ballottari M."/>
        </authorList>
    </citation>
    <scope>NUCLEOTIDE SEQUENCE</scope>
    <source>
        <strain evidence="3">211/11P</strain>
    </source>
</reference>
<evidence type="ECO:0000256" key="2">
    <source>
        <dbReference type="SAM" id="SignalP"/>
    </source>
</evidence>
<keyword evidence="4" id="KW-1185">Reference proteome</keyword>
<comment type="caution">
    <text evidence="3">The sequence shown here is derived from an EMBL/GenBank/DDBJ whole genome shotgun (WGS) entry which is preliminary data.</text>
</comment>
<dbReference type="OrthoDB" id="514939at2759"/>
<gene>
    <name evidence="3" type="ORF">D9Q98_009833</name>
</gene>
<feature type="region of interest" description="Disordered" evidence="1">
    <location>
        <begin position="233"/>
        <end position="291"/>
    </location>
</feature>
<evidence type="ECO:0000313" key="3">
    <source>
        <dbReference type="EMBL" id="KAI3424278.1"/>
    </source>
</evidence>
<sequence length="291" mass="30797">MALPGRRRTALLVLGSLLLLRLSQMSVYNATVLLLGNSCGWAWQTVRSAPAPTPPLKAAILNVTSDFDQLAFLVGDFLQQPGMDPQVEQRFKQYLMDRASRSYPRFESLLDWLLAVYKFVFPFLIISLAAKRGSGSRDPGAEPGGIESDAAEAAAGEAAGEDGDILSLRGSGLQLPPHSILARQSSLQPNGSLPRDAASSDAGGSGAASALARQQQLAVRSSFGGAFNAARSTSGGFVGRGGSQSPRGPETPVDGGFLRQLPEHPLARRASVKAHRQRLPVPDELAGPVRF</sequence>
<reference evidence="3" key="2">
    <citation type="submission" date="2020-11" db="EMBL/GenBank/DDBJ databases">
        <authorList>
            <person name="Cecchin M."/>
            <person name="Marcolungo L."/>
            <person name="Rossato M."/>
            <person name="Girolomoni L."/>
            <person name="Cosentino E."/>
            <person name="Cuine S."/>
            <person name="Li-Beisson Y."/>
            <person name="Delledonne M."/>
            <person name="Ballottari M."/>
        </authorList>
    </citation>
    <scope>NUCLEOTIDE SEQUENCE</scope>
    <source>
        <strain evidence="3">211/11P</strain>
        <tissue evidence="3">Whole cell</tissue>
    </source>
</reference>
<dbReference type="EMBL" id="SIDB01000013">
    <property type="protein sequence ID" value="KAI3424278.1"/>
    <property type="molecule type" value="Genomic_DNA"/>
</dbReference>
<feature type="chain" id="PRO_5038360346" evidence="2">
    <location>
        <begin position="26"/>
        <end position="291"/>
    </location>
</feature>
<proteinExistence type="predicted"/>
<dbReference type="Proteomes" id="UP001055712">
    <property type="component" value="Unassembled WGS sequence"/>
</dbReference>
<organism evidence="3 4">
    <name type="scientific">Chlorella vulgaris</name>
    <name type="common">Green alga</name>
    <dbReference type="NCBI Taxonomy" id="3077"/>
    <lineage>
        <taxon>Eukaryota</taxon>
        <taxon>Viridiplantae</taxon>
        <taxon>Chlorophyta</taxon>
        <taxon>core chlorophytes</taxon>
        <taxon>Trebouxiophyceae</taxon>
        <taxon>Chlorellales</taxon>
        <taxon>Chlorellaceae</taxon>
        <taxon>Chlorella clade</taxon>
        <taxon>Chlorella</taxon>
    </lineage>
</organism>
<evidence type="ECO:0000256" key="1">
    <source>
        <dbReference type="SAM" id="MobiDB-lite"/>
    </source>
</evidence>
<feature type="region of interest" description="Disordered" evidence="1">
    <location>
        <begin position="185"/>
        <end position="209"/>
    </location>
</feature>
<protein>
    <submittedName>
        <fullName evidence="3">Uncharacterized protein</fullName>
    </submittedName>
</protein>
<evidence type="ECO:0000313" key="4">
    <source>
        <dbReference type="Proteomes" id="UP001055712"/>
    </source>
</evidence>
<keyword evidence="2" id="KW-0732">Signal</keyword>
<feature type="region of interest" description="Disordered" evidence="1">
    <location>
        <begin position="132"/>
        <end position="157"/>
    </location>
</feature>